<dbReference type="EMBL" id="JACXAI010000033">
    <property type="protein sequence ID" value="MBD1382576.1"/>
    <property type="molecule type" value="Genomic_DNA"/>
</dbReference>
<name>A0A926RYY8_9BACI</name>
<dbReference type="AlphaFoldDB" id="A0A926RYY8"/>
<evidence type="ECO:0000313" key="2">
    <source>
        <dbReference type="Proteomes" id="UP000626844"/>
    </source>
</evidence>
<gene>
    <name evidence="1" type="ORF">IC621_20440</name>
</gene>
<accession>A0A926RYY8</accession>
<dbReference type="Gene3D" id="1.10.340.20">
    <property type="entry name" value="Apc36109-like domain"/>
    <property type="match status" value="1"/>
</dbReference>
<dbReference type="Proteomes" id="UP000626844">
    <property type="component" value="Unassembled WGS sequence"/>
</dbReference>
<sequence length="86" mass="9974">MEKKLANEKIIEILTRWDPLNYGEGFYETEVIDVLQAVHVMDNSKGLARKIQAIYEFTSEQIIPLNECEKMALRLLQVKNESSCEI</sequence>
<dbReference type="SUPFAM" id="SSF116922">
    <property type="entry name" value="YugE-like"/>
    <property type="match status" value="1"/>
</dbReference>
<dbReference type="RefSeq" id="WP_191160910.1">
    <property type="nucleotide sequence ID" value="NZ_JACXAI010000033.1"/>
</dbReference>
<comment type="caution">
    <text evidence="1">The sequence shown here is derived from an EMBL/GenBank/DDBJ whole genome shotgun (WGS) entry which is preliminary data.</text>
</comment>
<dbReference type="Pfam" id="PF08958">
    <property type="entry name" value="DUF1871"/>
    <property type="match status" value="1"/>
</dbReference>
<evidence type="ECO:0000313" key="1">
    <source>
        <dbReference type="EMBL" id="MBD1382576.1"/>
    </source>
</evidence>
<dbReference type="InterPro" id="IPR015053">
    <property type="entry name" value="DUF1871"/>
</dbReference>
<reference evidence="1" key="1">
    <citation type="submission" date="2020-09" db="EMBL/GenBank/DDBJ databases">
        <title>A novel bacterium of genus Bacillus, isolated from South China Sea.</title>
        <authorList>
            <person name="Huang H."/>
            <person name="Mo K."/>
            <person name="Hu Y."/>
        </authorList>
    </citation>
    <scope>NUCLEOTIDE SEQUENCE</scope>
    <source>
        <strain evidence="1">IB182487</strain>
    </source>
</reference>
<dbReference type="InterPro" id="IPR023162">
    <property type="entry name" value="Apc36109-like_dom_sf"/>
</dbReference>
<proteinExistence type="predicted"/>
<protein>
    <submittedName>
        <fullName evidence="1">DUF1871 family protein</fullName>
    </submittedName>
</protein>
<keyword evidence="2" id="KW-1185">Reference proteome</keyword>
<organism evidence="1 2">
    <name type="scientific">Metabacillus arenae</name>
    <dbReference type="NCBI Taxonomy" id="2771434"/>
    <lineage>
        <taxon>Bacteria</taxon>
        <taxon>Bacillati</taxon>
        <taxon>Bacillota</taxon>
        <taxon>Bacilli</taxon>
        <taxon>Bacillales</taxon>
        <taxon>Bacillaceae</taxon>
        <taxon>Metabacillus</taxon>
    </lineage>
</organism>